<evidence type="ECO:0000313" key="3">
    <source>
        <dbReference type="Proteomes" id="UP000322983"/>
    </source>
</evidence>
<name>A0A510E7J0_9CREN</name>
<dbReference type="RefSeq" id="WP_054845293.1">
    <property type="nucleotide sequence ID" value="NZ_AP018929.1"/>
</dbReference>
<keyword evidence="3" id="KW-1185">Reference proteome</keyword>
<dbReference type="Proteomes" id="UP000325030">
    <property type="component" value="Chromosome"/>
</dbReference>
<evidence type="ECO:0000313" key="4">
    <source>
        <dbReference type="Proteomes" id="UP000325030"/>
    </source>
</evidence>
<protein>
    <submittedName>
        <fullName evidence="2">Uncharacterized protein</fullName>
    </submittedName>
</protein>
<dbReference type="KEGG" id="step:IC006_2802"/>
<organism evidence="2 4">
    <name type="scientific">Sulfuracidifex tepidarius</name>
    <dbReference type="NCBI Taxonomy" id="1294262"/>
    <lineage>
        <taxon>Archaea</taxon>
        <taxon>Thermoproteota</taxon>
        <taxon>Thermoprotei</taxon>
        <taxon>Sulfolobales</taxon>
        <taxon>Sulfolobaceae</taxon>
        <taxon>Sulfuracidifex</taxon>
    </lineage>
</organism>
<sequence length="198" mass="22521">MDLRVGEPEDMLIPPLQEYTYICGDMITENKCSGSMIFRDADYITVNMNDLVSSMSLQGAIRSKLRGRKLDRWLSYLSKYKIEVSPKEFSSVLKLGSVITLYVDGIDVDGVSGDSVIKEIRVVGTGYNFEKIVDGLLELSPRLITVQVRQGVWYMITSYTCLYIDQALKKKLQSFVNLKRLSCKKIEEKEGTRVCFTQ</sequence>
<proteinExistence type="predicted"/>
<dbReference type="AlphaFoldDB" id="A0A510E7J0"/>
<reference evidence="4" key="1">
    <citation type="submission" date="2018-09" db="EMBL/GenBank/DDBJ databases">
        <title>Complete Genome Sequencing of Sulfolobus sp. JCM 16834.</title>
        <authorList>
            <person name="Kato S."/>
            <person name="Itoh T."/>
            <person name="Ohkuma M."/>
        </authorList>
    </citation>
    <scope>NUCLEOTIDE SEQUENCE [LARGE SCALE GENOMIC DNA]</scope>
    <source>
        <strain evidence="4">IC-007</strain>
    </source>
</reference>
<dbReference type="OrthoDB" id="33140at2157"/>
<accession>A0A510DZ03</accession>
<dbReference type="EMBL" id="AP018929">
    <property type="protein sequence ID" value="BBG25466.1"/>
    <property type="molecule type" value="Genomic_DNA"/>
</dbReference>
<accession>A0A510E7J0</accession>
<evidence type="ECO:0000313" key="1">
    <source>
        <dbReference type="EMBL" id="BBG25466.1"/>
    </source>
</evidence>
<evidence type="ECO:0000313" key="2">
    <source>
        <dbReference type="EMBL" id="BBG28260.1"/>
    </source>
</evidence>
<dbReference type="EMBL" id="AP018930">
    <property type="protein sequence ID" value="BBG28260.1"/>
    <property type="molecule type" value="Genomic_DNA"/>
</dbReference>
<dbReference type="Proteomes" id="UP000322983">
    <property type="component" value="Chromosome"/>
</dbReference>
<gene>
    <name evidence="1" type="ORF">IC006_2802</name>
    <name evidence="2" type="ORF">IC007_2816</name>
</gene>
<dbReference type="GeneID" id="41719084"/>
<reference evidence="2 3" key="2">
    <citation type="journal article" date="2020" name="Int. J. Syst. Evol. Microbiol.">
        <title>Sulfuracidifex tepidarius gen. nov., sp. nov. and transfer of Sulfolobus metallicus Huber and Stetter 1992 to the genus Sulfuracidifex as Sulfuracidifex metallicus comb. nov.</title>
        <authorList>
            <person name="Itoh T."/>
            <person name="Miura T."/>
            <person name="Sakai H.D."/>
            <person name="Kato S."/>
            <person name="Ohkuma M."/>
            <person name="Takashina T."/>
        </authorList>
    </citation>
    <scope>NUCLEOTIDE SEQUENCE</scope>
    <source>
        <strain evidence="1 3">IC-006</strain>
        <strain evidence="2">IC-007</strain>
    </source>
</reference>